<dbReference type="GO" id="GO:0005634">
    <property type="term" value="C:nucleus"/>
    <property type="evidence" value="ECO:0007669"/>
    <property type="project" value="TreeGrafter"/>
</dbReference>
<reference evidence="2 3" key="1">
    <citation type="journal article" date="2019" name="Gigascience">
        <title>Whole-genome sequence of the oriental lung fluke Paragonimus westermani.</title>
        <authorList>
            <person name="Oey H."/>
            <person name="Zakrzewski M."/>
            <person name="Narain K."/>
            <person name="Devi K.R."/>
            <person name="Agatsuma T."/>
            <person name="Nawaratna S."/>
            <person name="Gobert G.N."/>
            <person name="Jones M.K."/>
            <person name="Ragan M.A."/>
            <person name="McManus D.P."/>
            <person name="Krause L."/>
        </authorList>
    </citation>
    <scope>NUCLEOTIDE SEQUENCE [LARGE SCALE GENOMIC DNA]</scope>
    <source>
        <strain evidence="2 3">IND2009</strain>
    </source>
</reference>
<keyword evidence="3" id="KW-1185">Reference proteome</keyword>
<evidence type="ECO:0000259" key="1">
    <source>
        <dbReference type="Pfam" id="PF11470"/>
    </source>
</evidence>
<organism evidence="2 3">
    <name type="scientific">Paragonimus westermani</name>
    <dbReference type="NCBI Taxonomy" id="34504"/>
    <lineage>
        <taxon>Eukaryota</taxon>
        <taxon>Metazoa</taxon>
        <taxon>Spiralia</taxon>
        <taxon>Lophotrochozoa</taxon>
        <taxon>Platyhelminthes</taxon>
        <taxon>Trematoda</taxon>
        <taxon>Digenea</taxon>
        <taxon>Plagiorchiida</taxon>
        <taxon>Troglotremata</taxon>
        <taxon>Troglotrematidae</taxon>
        <taxon>Paragonimus</taxon>
    </lineage>
</organism>
<dbReference type="AlphaFoldDB" id="A0A5J4NLY4"/>
<protein>
    <recommendedName>
        <fullName evidence="1">TUG ubiquitin-like domain-containing protein</fullName>
    </recommendedName>
</protein>
<dbReference type="PANTHER" id="PTHR46467:SF1">
    <property type="entry name" value="TETHER CONTAINING UBX DOMAIN FOR GLUT4"/>
    <property type="match status" value="1"/>
</dbReference>
<feature type="non-terminal residue" evidence="2">
    <location>
        <position position="1"/>
    </location>
</feature>
<gene>
    <name evidence="2" type="ORF">DEA37_0004339</name>
</gene>
<dbReference type="GO" id="GO:0012506">
    <property type="term" value="C:vesicle membrane"/>
    <property type="evidence" value="ECO:0007669"/>
    <property type="project" value="TreeGrafter"/>
</dbReference>
<dbReference type="GO" id="GO:0005737">
    <property type="term" value="C:cytoplasm"/>
    <property type="evidence" value="ECO:0007669"/>
    <property type="project" value="TreeGrafter"/>
</dbReference>
<name>A0A5J4NLY4_9TREM</name>
<comment type="caution">
    <text evidence="2">The sequence shown here is derived from an EMBL/GenBank/DDBJ whole genome shotgun (WGS) entry which is preliminary data.</text>
</comment>
<dbReference type="GO" id="GO:0006886">
    <property type="term" value="P:intracellular protein transport"/>
    <property type="evidence" value="ECO:0007669"/>
    <property type="project" value="TreeGrafter"/>
</dbReference>
<accession>A0A5J4NLY4</accession>
<dbReference type="PANTHER" id="PTHR46467">
    <property type="entry name" value="TETHER CONTAINING UBX DOMAIN FOR GLUT4"/>
    <property type="match status" value="1"/>
</dbReference>
<dbReference type="Pfam" id="PF11470">
    <property type="entry name" value="TUG-UBL1"/>
    <property type="match status" value="1"/>
</dbReference>
<dbReference type="InterPro" id="IPR021569">
    <property type="entry name" value="TUG-UBL1"/>
</dbReference>
<dbReference type="Proteomes" id="UP000324629">
    <property type="component" value="Unassembled WGS sequence"/>
</dbReference>
<sequence length="101" mass="11035">FGFPSSHKRHPVDLSVTFRFSGLVNNACVDLVPIDSVSGTHDESAEIRVCFRLGTGQRFVWIGCSRSSLWSILNDMAKAHPEIAQFIGSPDDSSAQDLLSV</sequence>
<dbReference type="Gene3D" id="3.10.20.90">
    <property type="entry name" value="Phosphatidylinositol 3-kinase Catalytic Subunit, Chain A, domain 1"/>
    <property type="match status" value="1"/>
</dbReference>
<dbReference type="EMBL" id="QNGE01002181">
    <property type="protein sequence ID" value="KAA3676038.1"/>
    <property type="molecule type" value="Genomic_DNA"/>
</dbReference>
<feature type="domain" description="TUG ubiquitin-like" evidence="1">
    <location>
        <begin position="7"/>
        <end position="31"/>
    </location>
</feature>
<proteinExistence type="predicted"/>
<feature type="non-terminal residue" evidence="2">
    <location>
        <position position="101"/>
    </location>
</feature>
<evidence type="ECO:0000313" key="2">
    <source>
        <dbReference type="EMBL" id="KAA3676038.1"/>
    </source>
</evidence>
<evidence type="ECO:0000313" key="3">
    <source>
        <dbReference type="Proteomes" id="UP000324629"/>
    </source>
</evidence>